<feature type="compositionally biased region" description="Low complexity" evidence="2">
    <location>
        <begin position="35"/>
        <end position="48"/>
    </location>
</feature>
<dbReference type="GO" id="GO:0016064">
    <property type="term" value="P:immunoglobulin mediated immune response"/>
    <property type="evidence" value="ECO:0007669"/>
    <property type="project" value="TreeGrafter"/>
</dbReference>
<comment type="caution">
    <text evidence="5">The sequence shown here is derived from an EMBL/GenBank/DDBJ whole genome shotgun (WGS) entry which is preliminary data.</text>
</comment>
<evidence type="ECO:0000313" key="5">
    <source>
        <dbReference type="EMBL" id="KAG7485268.1"/>
    </source>
</evidence>
<sequence>MESEQAPRKKKRCVGEEKRRVKLKGVKRDQGAARADSTASPTAVTSSAQDEKKEEAVRLESCTSQPALPTDLTCYTDYNTTISCAWNITKESDHRDAACTLLSTHKYKNKTTFSASCRMEPADVSGQNIRRCTLDFKAPRRFTTAHNLSMSLSCDPGKHILTVYFRPACNIKLKPPGRPDVNLTTVSWLPIFGKSSLLVFISELQWKTQDQSWSDPSVQKQQTKTTSCMSKCEAQLDPESLVQGETYEARIRVQPDQAKFYMSVWSDWGPTASWESPVGRMKPTQPPDFVRDVAIIITGATLALFLAGVLFKNDKAIWVYRKMRGQPPPDPGKSSLKDLHLQHWSPYFTRESLHSSLKTEDINSVEVISTMDNDTFCSKEVALLDKMRKERMRIESTSSSFSNPIYSQLCPPPPPPDAMGTAESLEPCDNDPRNSSTGCQDKGESAEKNVEEERMKEMQIVQLLSKRKNNNSEHVQVVSGYEKVEKLQAERTRLQSLDSGVCSGEDVSQESLETDSVNVSDGHEEGPESREVVNEKEVIFQKLFGGDGGSVVGKGSVQVCSDYEQVHKLQPSSPELLSVDSGVNSGGEEQVSHEESLEDIDSSTETTHFLFPPTRCILPCAVPSFSQMSLSGTDLSRALQPSSLSQIVGKAAMLSLSRSMETSGDGYMPVRQESG</sequence>
<feature type="region of interest" description="Disordered" evidence="2">
    <location>
        <begin position="499"/>
        <end position="531"/>
    </location>
</feature>
<dbReference type="GO" id="GO:0009897">
    <property type="term" value="C:external side of plasma membrane"/>
    <property type="evidence" value="ECO:0007669"/>
    <property type="project" value="TreeGrafter"/>
</dbReference>
<dbReference type="AlphaFoldDB" id="A0AAV6Q9P6"/>
<dbReference type="PANTHER" id="PTHR23037">
    <property type="entry name" value="CYTOKINE RECEPTOR"/>
    <property type="match status" value="1"/>
</dbReference>
<dbReference type="GO" id="GO:0004896">
    <property type="term" value="F:cytokine receptor activity"/>
    <property type="evidence" value="ECO:0007669"/>
    <property type="project" value="TreeGrafter"/>
</dbReference>
<evidence type="ECO:0000313" key="6">
    <source>
        <dbReference type="Proteomes" id="UP000693946"/>
    </source>
</evidence>
<keyword evidence="3" id="KW-0812">Transmembrane</keyword>
<reference evidence="5 6" key="1">
    <citation type="journal article" date="2021" name="Sci. Rep.">
        <title>Chromosome anchoring in Senegalese sole (Solea senegalensis) reveals sex-associated markers and genome rearrangements in flatfish.</title>
        <authorList>
            <person name="Guerrero-Cozar I."/>
            <person name="Gomez-Garrido J."/>
            <person name="Berbel C."/>
            <person name="Martinez-Blanch J.F."/>
            <person name="Alioto T."/>
            <person name="Claros M.G."/>
            <person name="Gagnaire P.A."/>
            <person name="Manchado M."/>
        </authorList>
    </citation>
    <scope>NUCLEOTIDE SEQUENCE [LARGE SCALE GENOMIC DNA]</scope>
    <source>
        <strain evidence="5">Sse05_10M</strain>
    </source>
</reference>
<feature type="compositionally biased region" description="Basic and acidic residues" evidence="2">
    <location>
        <begin position="521"/>
        <end position="531"/>
    </location>
</feature>
<keyword evidence="3" id="KW-1133">Transmembrane helix</keyword>
<keyword evidence="6" id="KW-1185">Reference proteome</keyword>
<dbReference type="PANTHER" id="PTHR23037:SF22">
    <property type="entry name" value="CYTOKINE RECEPTOR COMMON SUBUNIT BETA"/>
    <property type="match status" value="1"/>
</dbReference>
<dbReference type="Pfam" id="PF18707">
    <property type="entry name" value="IL2RB_N1"/>
    <property type="match status" value="1"/>
</dbReference>
<organism evidence="5 6">
    <name type="scientific">Solea senegalensis</name>
    <name type="common">Senegalese sole</name>
    <dbReference type="NCBI Taxonomy" id="28829"/>
    <lineage>
        <taxon>Eukaryota</taxon>
        <taxon>Metazoa</taxon>
        <taxon>Chordata</taxon>
        <taxon>Craniata</taxon>
        <taxon>Vertebrata</taxon>
        <taxon>Euteleostomi</taxon>
        <taxon>Actinopterygii</taxon>
        <taxon>Neopterygii</taxon>
        <taxon>Teleostei</taxon>
        <taxon>Neoteleostei</taxon>
        <taxon>Acanthomorphata</taxon>
        <taxon>Carangaria</taxon>
        <taxon>Pleuronectiformes</taxon>
        <taxon>Pleuronectoidei</taxon>
        <taxon>Soleidae</taxon>
        <taxon>Solea</taxon>
    </lineage>
</organism>
<feature type="domain" description="Interleukin-2 receptor subunit beta N-terminal" evidence="4">
    <location>
        <begin position="71"/>
        <end position="163"/>
    </location>
</feature>
<keyword evidence="3" id="KW-0472">Membrane</keyword>
<proteinExistence type="predicted"/>
<keyword evidence="1" id="KW-1015">Disulfide bond</keyword>
<dbReference type="InterPro" id="IPR040951">
    <property type="entry name" value="IL2RB_N1"/>
</dbReference>
<feature type="region of interest" description="Disordered" evidence="2">
    <location>
        <begin position="395"/>
        <end position="452"/>
    </location>
</feature>
<feature type="transmembrane region" description="Helical" evidence="3">
    <location>
        <begin position="289"/>
        <end position="311"/>
    </location>
</feature>
<dbReference type="EMBL" id="JAGKHQ010000018">
    <property type="protein sequence ID" value="KAG7485268.1"/>
    <property type="molecule type" value="Genomic_DNA"/>
</dbReference>
<keyword evidence="5" id="KW-0675">Receptor</keyword>
<evidence type="ECO:0000256" key="1">
    <source>
        <dbReference type="ARBA" id="ARBA00023157"/>
    </source>
</evidence>
<protein>
    <submittedName>
        <fullName evidence="5">Interleukin-2 receptor subunit beta-like</fullName>
    </submittedName>
</protein>
<feature type="compositionally biased region" description="Polar residues" evidence="2">
    <location>
        <begin position="395"/>
        <end position="406"/>
    </location>
</feature>
<accession>A0AAV6Q9P6</accession>
<dbReference type="Proteomes" id="UP000693946">
    <property type="component" value="Linkage Group LG6"/>
</dbReference>
<evidence type="ECO:0000259" key="4">
    <source>
        <dbReference type="Pfam" id="PF18707"/>
    </source>
</evidence>
<feature type="compositionally biased region" description="Polar residues" evidence="2">
    <location>
        <begin position="509"/>
        <end position="519"/>
    </location>
</feature>
<feature type="region of interest" description="Disordered" evidence="2">
    <location>
        <begin position="1"/>
        <end position="52"/>
    </location>
</feature>
<evidence type="ECO:0000256" key="2">
    <source>
        <dbReference type="SAM" id="MobiDB-lite"/>
    </source>
</evidence>
<name>A0AAV6Q9P6_SOLSE</name>
<feature type="compositionally biased region" description="Basic and acidic residues" evidence="2">
    <location>
        <begin position="441"/>
        <end position="452"/>
    </location>
</feature>
<gene>
    <name evidence="5" type="ORF">JOB18_006744</name>
</gene>
<evidence type="ECO:0000256" key="3">
    <source>
        <dbReference type="SAM" id="Phobius"/>
    </source>
</evidence>